<feature type="domain" description="UspA" evidence="2">
    <location>
        <begin position="166"/>
        <end position="287"/>
    </location>
</feature>
<comment type="similarity">
    <text evidence="1">Belongs to the universal stress protein A family.</text>
</comment>
<reference evidence="3 4" key="1">
    <citation type="submission" date="2020-03" db="EMBL/GenBank/DDBJ databases">
        <title>Genomic Encyclopedia of Type Strains, Phase IV (KMG-V): Genome sequencing to study the core and pangenomes of soil and plant-associated prokaryotes.</title>
        <authorList>
            <person name="Whitman W."/>
        </authorList>
    </citation>
    <scope>NUCLEOTIDE SEQUENCE [LARGE SCALE GENOMIC DNA]</scope>
    <source>
        <strain evidence="3 4">1B</strain>
    </source>
</reference>
<feature type="domain" description="UspA" evidence="2">
    <location>
        <begin position="1"/>
        <end position="158"/>
    </location>
</feature>
<dbReference type="PANTHER" id="PTHR46268">
    <property type="entry name" value="STRESS RESPONSE PROTEIN NHAX"/>
    <property type="match status" value="1"/>
</dbReference>
<accession>A0ABX1HIZ1</accession>
<evidence type="ECO:0000313" key="4">
    <source>
        <dbReference type="Proteomes" id="UP000717634"/>
    </source>
</evidence>
<dbReference type="InterPro" id="IPR014729">
    <property type="entry name" value="Rossmann-like_a/b/a_fold"/>
</dbReference>
<name>A0ABX1HIZ1_9BACT</name>
<dbReference type="PANTHER" id="PTHR46268:SF6">
    <property type="entry name" value="UNIVERSAL STRESS PROTEIN UP12"/>
    <property type="match status" value="1"/>
</dbReference>
<sequence length="290" mass="30997">MKNILVPTDFSAESHHAFEVALQLARQTGGTVTLLHVLEAPETTTGNFSTYGGPVNGSELPNSDGGIDKIFFIKLMEVTKGRLHALRNEAETLAPGVPVTDAVEADRIGDGILKAVERHGSDLVVMGAQGHGAMENFFVGSNTERLIRLAKVPVLTVKHQQSTFEVRNIVFPSDFTEESTGAIAGLQQVQAAFPNAVVHLLHVTNGAETTTTRQHELAFAERAQLTSFQTASISADSTSAGIEQFARQVSADLVVIPTRARSGLSRLFQSSIAEAVATNAFPPVLTYHLA</sequence>
<dbReference type="InterPro" id="IPR006016">
    <property type="entry name" value="UspA"/>
</dbReference>
<dbReference type="Proteomes" id="UP000717634">
    <property type="component" value="Unassembled WGS sequence"/>
</dbReference>
<dbReference type="RefSeq" id="WP_168673856.1">
    <property type="nucleotide sequence ID" value="NZ_JAAVTK010000008.1"/>
</dbReference>
<gene>
    <name evidence="3" type="ORF">HBN54_002849</name>
</gene>
<proteinExistence type="inferred from homology"/>
<dbReference type="SUPFAM" id="SSF52402">
    <property type="entry name" value="Adenine nucleotide alpha hydrolases-like"/>
    <property type="match status" value="2"/>
</dbReference>
<organism evidence="3 4">
    <name type="scientific">Hymenobacter artigasi</name>
    <dbReference type="NCBI Taxonomy" id="2719616"/>
    <lineage>
        <taxon>Bacteria</taxon>
        <taxon>Pseudomonadati</taxon>
        <taxon>Bacteroidota</taxon>
        <taxon>Cytophagia</taxon>
        <taxon>Cytophagales</taxon>
        <taxon>Hymenobacteraceae</taxon>
        <taxon>Hymenobacter</taxon>
    </lineage>
</organism>
<dbReference type="CDD" id="cd00293">
    <property type="entry name" value="USP-like"/>
    <property type="match status" value="2"/>
</dbReference>
<dbReference type="PRINTS" id="PR01438">
    <property type="entry name" value="UNVRSLSTRESS"/>
</dbReference>
<protein>
    <submittedName>
        <fullName evidence="3">Nucleotide-binding universal stress UspA family protein</fullName>
    </submittedName>
</protein>
<keyword evidence="4" id="KW-1185">Reference proteome</keyword>
<evidence type="ECO:0000313" key="3">
    <source>
        <dbReference type="EMBL" id="NKI90249.1"/>
    </source>
</evidence>
<dbReference type="EMBL" id="JAAVTK010000008">
    <property type="protein sequence ID" value="NKI90249.1"/>
    <property type="molecule type" value="Genomic_DNA"/>
</dbReference>
<dbReference type="Pfam" id="PF00582">
    <property type="entry name" value="Usp"/>
    <property type="match status" value="2"/>
</dbReference>
<dbReference type="InterPro" id="IPR006015">
    <property type="entry name" value="Universal_stress_UspA"/>
</dbReference>
<evidence type="ECO:0000259" key="2">
    <source>
        <dbReference type="Pfam" id="PF00582"/>
    </source>
</evidence>
<dbReference type="Gene3D" id="3.40.50.620">
    <property type="entry name" value="HUPs"/>
    <property type="match status" value="2"/>
</dbReference>
<comment type="caution">
    <text evidence="3">The sequence shown here is derived from an EMBL/GenBank/DDBJ whole genome shotgun (WGS) entry which is preliminary data.</text>
</comment>
<evidence type="ECO:0000256" key="1">
    <source>
        <dbReference type="ARBA" id="ARBA00008791"/>
    </source>
</evidence>